<dbReference type="Gene3D" id="3.30.559.10">
    <property type="entry name" value="Chloramphenicol acetyltransferase-like domain"/>
    <property type="match status" value="2"/>
</dbReference>
<evidence type="ECO:0000256" key="3">
    <source>
        <dbReference type="ARBA" id="ARBA00023242"/>
    </source>
</evidence>
<evidence type="ECO:0000313" key="4">
    <source>
        <dbReference type="EMBL" id="SPD15383.1"/>
    </source>
</evidence>
<dbReference type="GO" id="GO:0005643">
    <property type="term" value="C:nuclear pore"/>
    <property type="evidence" value="ECO:0007669"/>
    <property type="project" value="InterPro"/>
</dbReference>
<dbReference type="PANTHER" id="PTHR11225:SF4">
    <property type="entry name" value="NUCLEAR PORE COMPLEX PROTEIN NUP93"/>
    <property type="match status" value="1"/>
</dbReference>
<sequence length="1362" mass="150840">MANDQDMSGWSDLLHSSTKLLEQAAPSAQFPPLQGSSSLCILVHMGEKNGGFFEGKERNLLEIKGMLIHSLKEWLAVAGLVPQSSTIGSLDFYQLEALSKKLKAKTLRTEAPSQSIAATRLLAREGINAEQLARDLKSFELKTTFEDVFPAEATSVEEYLQQVHEMAMVSAIQEAQKDNLRSYNDYMLKVLESGEGMVAWPEEWRGMAALLAISWWCGLRSNGGVMIGWLPVSMASSPQLSSGPSSMDLVPLANKPILEKKASVYAEVVKKLNDARERGLPFKPATAFKGAYESLGLEGSSGKSVNLQKIWHLIQMLMGEDSTVQHNVSKKMSLVIGARRHLEWGHEKYIMDTIQSHPAQAALGGVVGNLERVRAFLRIRLRDYGVLDFDAGDARRQPPVDTTWQQIYFCLRTGYYDEARKVALSSRASHQFASLLTEWINTKGMVSAETAAAASEECEKMLRMGDRVGRAAYDKKKLLLYAMISGSRRQIDRLLRDLPTLFNTIEDFLWFKLSAVRDCLSGGQSVVNEGLVPYSLDDLQVYLNKFDPSYYTKNGKDPLVYPYVLLLSIQLLPAVLYLSKEMGGGGYNIDAAHMSIVLADQGVFSEGVGAGQKMGAMDAYAEASSIIRQYGSMYLRIGDISTALEYYAQAAAAVGGGQLSWTGRGNVDQQRQRSLMLKQLLTELLLRDGGIYLLLGSRGTGEEGQLGRFLTDAKARHQFLLEAACQCQEVGLYDKSIEIQKRVGAFSMALDTINKCLSEAICALSRGRLDGESRTAGLVHSGNEILETYRYYPEVSPQERENVLEQQTVLRQLEAILSIYKLARLGHHLDALREVAKLPFLPLDPRAPDVTIDVFQNLSPHVQACVPDLLKVALTCLDNVTDSDGSLRALRAKFSPLRLPGACEAYSKWQIEKPSSGAANLTGTIRAAVNPNESTQRIELTPWDLQVLLVDYIPRGLLFLKPTPSQLKGSSSSVIEHLKTSLSNTLDIFYPLAGRLVKLENDDDKTTSFFLDCNNLGVHFVHAVADDVIVADILEPIYVPDIVNSLFLMNGVLNYQGISKPLLAVQVTELVDGIFIGCTFNHCVMDGTSFWHFFNTWSEISKGNPDPSSQSPPPIFQRCFFDGIVDFPVHIPFHETLIPDESDERDERFIPPPMKQRIFHFSKKKVAQLKEKANAEMGIHNISSLQAVLGHLWRSVVRSRHCSTNQEVHYLLAVGTRQRIQPPLPKEYMGNAVLLGNVITTAGNLLEHGLGWVAWQINKVIASQTTEKVRKYVEDWAKAPKILTLSSSKALLTGSSPRFNVYGNDFGWGRPIAMRSGFGNKFDGKLTVFPGAEEGSIDFEACLSLETLQAMADDAEFMEALA</sequence>
<dbReference type="Pfam" id="PF04097">
    <property type="entry name" value="Nic96"/>
    <property type="match status" value="1"/>
</dbReference>
<dbReference type="GO" id="GO:0017056">
    <property type="term" value="F:structural constituent of nuclear pore"/>
    <property type="evidence" value="ECO:0007669"/>
    <property type="project" value="InterPro"/>
</dbReference>
<evidence type="ECO:0000256" key="1">
    <source>
        <dbReference type="ARBA" id="ARBA00004259"/>
    </source>
</evidence>
<dbReference type="EMBL" id="OIVN01004090">
    <property type="protein sequence ID" value="SPD15383.1"/>
    <property type="molecule type" value="Genomic_DNA"/>
</dbReference>
<name>A0A2N9HUJ0_FAGSY</name>
<dbReference type="GO" id="GO:0016973">
    <property type="term" value="P:poly(A)+ mRNA export from nucleus"/>
    <property type="evidence" value="ECO:0007669"/>
    <property type="project" value="TreeGrafter"/>
</dbReference>
<dbReference type="PANTHER" id="PTHR11225">
    <property type="entry name" value="NUCLEAR PORE COMPLEX PROTEIN NUP93 NUCLEOPORIN NUP93 DEAD EYE PROTEIN"/>
    <property type="match status" value="1"/>
</dbReference>
<dbReference type="InterPro" id="IPR023213">
    <property type="entry name" value="CAT-like_dom_sf"/>
</dbReference>
<accession>A0A2N9HUJ0</accession>
<dbReference type="GO" id="GO:0006606">
    <property type="term" value="P:protein import into nucleus"/>
    <property type="evidence" value="ECO:0007669"/>
    <property type="project" value="TreeGrafter"/>
</dbReference>
<protein>
    <submittedName>
        <fullName evidence="4">Uncharacterized protein</fullName>
    </submittedName>
</protein>
<organism evidence="4">
    <name type="scientific">Fagus sylvatica</name>
    <name type="common">Beechnut</name>
    <dbReference type="NCBI Taxonomy" id="28930"/>
    <lineage>
        <taxon>Eukaryota</taxon>
        <taxon>Viridiplantae</taxon>
        <taxon>Streptophyta</taxon>
        <taxon>Embryophyta</taxon>
        <taxon>Tracheophyta</taxon>
        <taxon>Spermatophyta</taxon>
        <taxon>Magnoliopsida</taxon>
        <taxon>eudicotyledons</taxon>
        <taxon>Gunneridae</taxon>
        <taxon>Pentapetalae</taxon>
        <taxon>rosids</taxon>
        <taxon>fabids</taxon>
        <taxon>Fagales</taxon>
        <taxon>Fagaceae</taxon>
        <taxon>Fagus</taxon>
    </lineage>
</organism>
<proteinExistence type="inferred from homology"/>
<dbReference type="Pfam" id="PF02458">
    <property type="entry name" value="Transferase"/>
    <property type="match status" value="1"/>
</dbReference>
<comment type="subcellular location">
    <subcellularLocation>
        <location evidence="1">Nucleus envelope</location>
    </subcellularLocation>
</comment>
<dbReference type="InterPro" id="IPR007231">
    <property type="entry name" value="Nucleoporin_int_Nup93/Nic96"/>
</dbReference>
<evidence type="ECO:0000256" key="2">
    <source>
        <dbReference type="ARBA" id="ARBA00010186"/>
    </source>
</evidence>
<comment type="similarity">
    <text evidence="2">Belongs to the nucleoporin interacting component (NIC) family.</text>
</comment>
<gene>
    <name evidence="4" type="ORF">FSB_LOCUS43265</name>
</gene>
<keyword evidence="3" id="KW-0539">Nucleus</keyword>
<reference evidence="4" key="1">
    <citation type="submission" date="2018-02" db="EMBL/GenBank/DDBJ databases">
        <authorList>
            <person name="Cohen D.B."/>
            <person name="Kent A.D."/>
        </authorList>
    </citation>
    <scope>NUCLEOTIDE SEQUENCE</scope>
</reference>